<gene>
    <name evidence="1" type="ORF">TorRG33x02_225670</name>
</gene>
<dbReference type="AlphaFoldDB" id="A0A2P5E7T2"/>
<keyword evidence="2" id="KW-1185">Reference proteome</keyword>
<dbReference type="InParanoid" id="A0A2P5E7T2"/>
<comment type="caution">
    <text evidence="1">The sequence shown here is derived from an EMBL/GenBank/DDBJ whole genome shotgun (WGS) entry which is preliminary data.</text>
</comment>
<dbReference type="Proteomes" id="UP000237000">
    <property type="component" value="Unassembled WGS sequence"/>
</dbReference>
<reference evidence="2" key="1">
    <citation type="submission" date="2016-06" db="EMBL/GenBank/DDBJ databases">
        <title>Parallel loss of symbiosis genes in relatives of nitrogen-fixing non-legume Parasponia.</title>
        <authorList>
            <person name="Van Velzen R."/>
            <person name="Holmer R."/>
            <person name="Bu F."/>
            <person name="Rutten L."/>
            <person name="Van Zeijl A."/>
            <person name="Liu W."/>
            <person name="Santuari L."/>
            <person name="Cao Q."/>
            <person name="Sharma T."/>
            <person name="Shen D."/>
            <person name="Roswanjaya Y."/>
            <person name="Wardhani T."/>
            <person name="Kalhor M.S."/>
            <person name="Jansen J."/>
            <person name="Van den Hoogen J."/>
            <person name="Gungor B."/>
            <person name="Hartog M."/>
            <person name="Hontelez J."/>
            <person name="Verver J."/>
            <person name="Yang W.-C."/>
            <person name="Schijlen E."/>
            <person name="Repin R."/>
            <person name="Schilthuizen M."/>
            <person name="Schranz E."/>
            <person name="Heidstra R."/>
            <person name="Miyata K."/>
            <person name="Fedorova E."/>
            <person name="Kohlen W."/>
            <person name="Bisseling T."/>
            <person name="Smit S."/>
            <person name="Geurts R."/>
        </authorList>
    </citation>
    <scope>NUCLEOTIDE SEQUENCE [LARGE SCALE GENOMIC DNA]</scope>
    <source>
        <strain evidence="2">cv. RG33-2</strain>
    </source>
</reference>
<dbReference type="EMBL" id="JXTC01000212">
    <property type="protein sequence ID" value="PON81613.1"/>
    <property type="molecule type" value="Genomic_DNA"/>
</dbReference>
<evidence type="ECO:0000313" key="2">
    <source>
        <dbReference type="Proteomes" id="UP000237000"/>
    </source>
</evidence>
<proteinExistence type="predicted"/>
<sequence length="46" mass="5548">MAYYHHHQVQVKLLPIINPLQSSEITYYIELDFDINPEDENFNILE</sequence>
<dbReference type="OrthoDB" id="10332153at2759"/>
<protein>
    <submittedName>
        <fullName evidence="1">Uncharacterized protein</fullName>
    </submittedName>
</protein>
<evidence type="ECO:0000313" key="1">
    <source>
        <dbReference type="EMBL" id="PON81613.1"/>
    </source>
</evidence>
<accession>A0A2P5E7T2</accession>
<name>A0A2P5E7T2_TREOI</name>
<organism evidence="1 2">
    <name type="scientific">Trema orientale</name>
    <name type="common">Charcoal tree</name>
    <name type="synonym">Celtis orientalis</name>
    <dbReference type="NCBI Taxonomy" id="63057"/>
    <lineage>
        <taxon>Eukaryota</taxon>
        <taxon>Viridiplantae</taxon>
        <taxon>Streptophyta</taxon>
        <taxon>Embryophyta</taxon>
        <taxon>Tracheophyta</taxon>
        <taxon>Spermatophyta</taxon>
        <taxon>Magnoliopsida</taxon>
        <taxon>eudicotyledons</taxon>
        <taxon>Gunneridae</taxon>
        <taxon>Pentapetalae</taxon>
        <taxon>rosids</taxon>
        <taxon>fabids</taxon>
        <taxon>Rosales</taxon>
        <taxon>Cannabaceae</taxon>
        <taxon>Trema</taxon>
    </lineage>
</organism>